<reference evidence="1 2" key="1">
    <citation type="journal article" date="2021" name="bioRxiv">
        <title>Unique metabolic strategies in Hadean analogues reveal hints for primordial physiology.</title>
        <authorList>
            <person name="Nobu M.K."/>
            <person name="Nakai R."/>
            <person name="Tamazawa S."/>
            <person name="Mori H."/>
            <person name="Toyoda A."/>
            <person name="Ijiri A."/>
            <person name="Suzuki S."/>
            <person name="Kurokawa K."/>
            <person name="Kamagata Y."/>
            <person name="Tamaki H."/>
        </authorList>
    </citation>
    <scope>NUCLEOTIDE SEQUENCE [LARGE SCALE GENOMIC DNA]</scope>
    <source>
        <strain evidence="1">BS525</strain>
    </source>
</reference>
<protein>
    <submittedName>
        <fullName evidence="1">Uncharacterized protein</fullName>
    </submittedName>
</protein>
<sequence length="381" mass="44296">MFHSSNIKAATPVVNNERKESIKWKLSERYPVTIAYDHNFSRITYVEEDNVIKPIITPKEKSMNKDEHFKVPSFQQPGLILPTIEESQATIEQIKESLKEPVITVHESNIIVGDISYEDAIFKSDVVLRNLRLKNKKANAYMYLGMLYTPMVSGISTELLTGYFNRDAYKLNLRDVNNLIFKEVLEKQQNRPYYGDDISLNFLNKRLTDTVNHFLKMRLGVTARIESFKDDIVDLHSYIAEKNGITFIESFVANFEYMFEGALTLVSKDTAEYLSKEFLDEIKQEPKPDVLFFQNQFTLTNLDLYSNELCFEIPTNDSAVGIMSDATPFLYEVVDTVFKLAKDNELEKHYRHYIRTKDQVMFEVARGALNEDFFHTAVWKK</sequence>
<comment type="caution">
    <text evidence="1">The sequence shown here is derived from an EMBL/GenBank/DDBJ whole genome shotgun (WGS) entry which is preliminary data.</text>
</comment>
<dbReference type="AlphaFoldDB" id="A0A9E2F2S7"/>
<proteinExistence type="predicted"/>
<name>A0A9E2F2S7_PSYF1</name>
<organism evidence="1 2">
    <name type="scientific">Psychracetigena formicireducens</name>
    <dbReference type="NCBI Taxonomy" id="2986056"/>
    <lineage>
        <taxon>Bacteria</taxon>
        <taxon>Bacillati</taxon>
        <taxon>Candidatus Lithacetigenota</taxon>
        <taxon>Candidatus Psychracetigena</taxon>
    </lineage>
</organism>
<accession>A0A9E2F2S7</accession>
<dbReference type="Proteomes" id="UP000811545">
    <property type="component" value="Unassembled WGS sequence"/>
</dbReference>
<dbReference type="EMBL" id="QLTW01000322">
    <property type="protein sequence ID" value="MBT9146112.1"/>
    <property type="molecule type" value="Genomic_DNA"/>
</dbReference>
<evidence type="ECO:0000313" key="2">
    <source>
        <dbReference type="Proteomes" id="UP000811545"/>
    </source>
</evidence>
<gene>
    <name evidence="1" type="ORF">DDT42_01992</name>
</gene>
<evidence type="ECO:0000313" key="1">
    <source>
        <dbReference type="EMBL" id="MBT9146112.1"/>
    </source>
</evidence>